<accession>A0AA97ELE0</accession>
<keyword evidence="1" id="KW-0732">Signal</keyword>
<sequence length="211" mass="23903">MNKENYTYILTCLFILVCFSCKHGSGEYHSLHDKIQAKSISHQDSTLSSEAFFSHYKTMEITEGKHSFLIPERKSQITSYACTECHTEPLDNLKGEDLKKAHWDISLAHANTNTMNCATCHNGNDMNNLKTLTGMKVDFNSSYKLCAQCHSSQFEDWKGGAHGKRIGGWAPPRASLTCVNCHNPHNPSIESRWPSRFNTEQIEEAYEGLEH</sequence>
<dbReference type="RefSeq" id="WP_316982804.1">
    <property type="nucleotide sequence ID" value="NZ_CP136521.1"/>
</dbReference>
<dbReference type="AlphaFoldDB" id="A0AA97ELE0"/>
<gene>
    <name evidence="3" type="ORF">RNZ46_14075</name>
</gene>
<evidence type="ECO:0000259" key="2">
    <source>
        <dbReference type="Pfam" id="PF09699"/>
    </source>
</evidence>
<evidence type="ECO:0000256" key="1">
    <source>
        <dbReference type="ARBA" id="ARBA00022729"/>
    </source>
</evidence>
<dbReference type="SUPFAM" id="SSF48695">
    <property type="entry name" value="Multiheme cytochromes"/>
    <property type="match status" value="1"/>
</dbReference>
<dbReference type="PANTHER" id="PTHR35038">
    <property type="entry name" value="DISSIMILATORY SULFITE REDUCTASE SIRA"/>
    <property type="match status" value="1"/>
</dbReference>
<proteinExistence type="predicted"/>
<feature type="domain" description="Doubled CXXCH motif" evidence="2">
    <location>
        <begin position="109"/>
        <end position="153"/>
    </location>
</feature>
<protein>
    <submittedName>
        <fullName evidence="3">Cytochrome c3 family protein</fullName>
    </submittedName>
</protein>
<dbReference type="Proteomes" id="UP001302486">
    <property type="component" value="Chromosome"/>
</dbReference>
<dbReference type="InterPro" id="IPR010177">
    <property type="entry name" value="Paired_CXXCH_1"/>
</dbReference>
<evidence type="ECO:0000313" key="3">
    <source>
        <dbReference type="EMBL" id="WOD43116.1"/>
    </source>
</evidence>
<reference evidence="4" key="1">
    <citation type="submission" date="2024-06" db="EMBL/GenBank/DDBJ databases">
        <title>Hwangdonia haimaensis gen. nov., sp. nov., a member of the family Flavobacteriaceae isolated from the haima cold seep.</title>
        <authorList>
            <person name="Li J."/>
        </authorList>
    </citation>
    <scope>NUCLEOTIDE SEQUENCE [LARGE SCALE GENOMIC DNA]</scope>
    <source>
        <strain evidence="4">SCSIO 19198</strain>
    </source>
</reference>
<evidence type="ECO:0000313" key="4">
    <source>
        <dbReference type="Proteomes" id="UP001302486"/>
    </source>
</evidence>
<keyword evidence="4" id="KW-1185">Reference proteome</keyword>
<name>A0AA97ELE0_9FLAO</name>
<dbReference type="Gene3D" id="1.10.1130.10">
    <property type="entry name" value="Flavocytochrome C3, Chain A"/>
    <property type="match status" value="2"/>
</dbReference>
<dbReference type="InterPro" id="IPR036280">
    <property type="entry name" value="Multihaem_cyt_sf"/>
</dbReference>
<dbReference type="EMBL" id="CP136521">
    <property type="protein sequence ID" value="WOD43116.1"/>
    <property type="molecule type" value="Genomic_DNA"/>
</dbReference>
<organism evidence="3 4">
    <name type="scientific">Hwangdonia lutea</name>
    <dbReference type="NCBI Taxonomy" id="3075823"/>
    <lineage>
        <taxon>Bacteria</taxon>
        <taxon>Pseudomonadati</taxon>
        <taxon>Bacteroidota</taxon>
        <taxon>Flavobacteriia</taxon>
        <taxon>Flavobacteriales</taxon>
        <taxon>Flavobacteriaceae</taxon>
        <taxon>Hwangdonia</taxon>
    </lineage>
</organism>
<dbReference type="Pfam" id="PF09699">
    <property type="entry name" value="Paired_CXXCH_1"/>
    <property type="match status" value="1"/>
</dbReference>
<dbReference type="InterPro" id="IPR051829">
    <property type="entry name" value="Multiheme_Cytochr_ET"/>
</dbReference>
<dbReference type="KEGG" id="hws:RNZ46_14075"/>